<feature type="compositionally biased region" description="Polar residues" evidence="2">
    <location>
        <begin position="149"/>
        <end position="162"/>
    </location>
</feature>
<reference evidence="3 4" key="1">
    <citation type="journal article" date="2015" name="Sci. Rep.">
        <title>The genome of Leishmania panamensis: insights into genomics of the L. (Viannia) subgenus.</title>
        <authorList>
            <person name="Llanes A."/>
            <person name="Restrepo C.M."/>
            <person name="Vecchio G.D."/>
            <person name="Anguizola F.J."/>
            <person name="Lleonart R."/>
        </authorList>
    </citation>
    <scope>NUCLEOTIDE SEQUENCE [LARGE SCALE GENOMIC DNA]</scope>
    <source>
        <strain evidence="3 4">MHOM/PA/94/PSC-1</strain>
    </source>
</reference>
<proteinExistence type="predicted"/>
<protein>
    <submittedName>
        <fullName evidence="3">Uncharacterized protein</fullName>
    </submittedName>
</protein>
<feature type="compositionally biased region" description="Polar residues" evidence="2">
    <location>
        <begin position="14"/>
        <end position="24"/>
    </location>
</feature>
<dbReference type="Proteomes" id="UP000063063">
    <property type="component" value="Chromosome 13"/>
</dbReference>
<feature type="region of interest" description="Disordered" evidence="2">
    <location>
        <begin position="1"/>
        <end position="24"/>
    </location>
</feature>
<dbReference type="GeneID" id="22573161"/>
<evidence type="ECO:0000313" key="3">
    <source>
        <dbReference type="EMBL" id="AIN96480.1"/>
    </source>
</evidence>
<organism evidence="3 4">
    <name type="scientific">Leishmania panamensis</name>
    <dbReference type="NCBI Taxonomy" id="5679"/>
    <lineage>
        <taxon>Eukaryota</taxon>
        <taxon>Discoba</taxon>
        <taxon>Euglenozoa</taxon>
        <taxon>Kinetoplastea</taxon>
        <taxon>Metakinetoplastina</taxon>
        <taxon>Trypanosomatida</taxon>
        <taxon>Trypanosomatidae</taxon>
        <taxon>Leishmaniinae</taxon>
        <taxon>Leishmania</taxon>
        <taxon>Leishmania guyanensis species complex</taxon>
    </lineage>
</organism>
<keyword evidence="1" id="KW-0175">Coiled coil</keyword>
<dbReference type="VEuPathDB" id="TriTrypDB:LPMP_130510"/>
<feature type="region of interest" description="Disordered" evidence="2">
    <location>
        <begin position="199"/>
        <end position="256"/>
    </location>
</feature>
<evidence type="ECO:0000256" key="1">
    <source>
        <dbReference type="SAM" id="Coils"/>
    </source>
</evidence>
<evidence type="ECO:0000256" key="2">
    <source>
        <dbReference type="SAM" id="MobiDB-lite"/>
    </source>
</evidence>
<feature type="coiled-coil region" evidence="1">
    <location>
        <begin position="308"/>
        <end position="405"/>
    </location>
</feature>
<dbReference type="RefSeq" id="XP_010697133.1">
    <property type="nucleotide sequence ID" value="XM_010698831.1"/>
</dbReference>
<accession>A0A088RKW8</accession>
<dbReference type="VEuPathDB" id="TriTrypDB:LPAL13_130009200"/>
<gene>
    <name evidence="3" type="ORF">LPMP_130510</name>
</gene>
<dbReference type="EMBL" id="CP009382">
    <property type="protein sequence ID" value="AIN96480.1"/>
    <property type="molecule type" value="Genomic_DNA"/>
</dbReference>
<evidence type="ECO:0000313" key="4">
    <source>
        <dbReference type="Proteomes" id="UP000063063"/>
    </source>
</evidence>
<dbReference type="eggNOG" id="ENOG502S4JQ">
    <property type="taxonomic scope" value="Eukaryota"/>
</dbReference>
<feature type="region of interest" description="Disordered" evidence="2">
    <location>
        <begin position="94"/>
        <end position="162"/>
    </location>
</feature>
<dbReference type="KEGG" id="lpan:LPMP_130510"/>
<keyword evidence="4" id="KW-1185">Reference proteome</keyword>
<sequence length="426" mass="45199">MTHMGRGADGYQRPGNNCQQFTPSSQSAALRTAVMAAASPAPVLATPIQTRPLQGNPFHPLLWNGSAGRGGVQTSFSQKSRAGFTLGVTVGSSSGPLSSSFSLSTPRSSCASVVGSGDGRLQRRASRDGLEGSTPLSSSTTAHVLRPQRPTQSRMPPLSSSPHALVGLTAAEASSAVSTTKLSRERKVAAVNYNALFHQELQQPKPESDTGAWPTPPLSRPTGAFQYAQLPPSASAVVHDTGGHSGSGEGGAVSPLPSVTALSAQACTMEGPLPPDVRRIIAQSCTGGSSAADRNTIIDAAEQQARRLISTGRRVKVYREELAAAEEERRDLSTSVEERQLVRSVLQSEVNDINARIQALLQERALVEVQLCAQDDAVAREGRKLTEAQERVTILREAIDGIVEETVVARLMLRQQVPSLHIENYY</sequence>
<dbReference type="AlphaFoldDB" id="A0A088RKW8"/>
<dbReference type="OrthoDB" id="267483at2759"/>
<feature type="compositionally biased region" description="Low complexity" evidence="2">
    <location>
        <begin position="94"/>
        <end position="109"/>
    </location>
</feature>
<name>A0A088RKW8_LEIPA</name>